<dbReference type="HOGENOM" id="CLU_069664_1_1_1"/>
<sequence>MQDTQQVAGLKECCSFLEVQLGKVTLERDTIKTLYDQLTALLQGRQSSDPDLSVTVDDPTGAAYPNLHFWMQSKYSEWTHSLEAHSHGNWKTVFIEDINGVTVPKDTLKAIRKAIRAGWIELINKGIAPESWGRLCASGRTLFHSMMEKLFPIFKLAQNGWKLDLLCSNDYPGWVRNNTDDEGSWIINKVKCEEDGGEAQAVSGGRKRKAKRSTSQGAKKKIKGKHVFK</sequence>
<evidence type="ECO:0000313" key="3">
    <source>
        <dbReference type="Proteomes" id="UP000054538"/>
    </source>
</evidence>
<dbReference type="AlphaFoldDB" id="A0A0D0DE93"/>
<dbReference type="STRING" id="930991.A0A0D0DE93"/>
<reference evidence="3" key="2">
    <citation type="submission" date="2015-01" db="EMBL/GenBank/DDBJ databases">
        <title>Evolutionary Origins and Diversification of the Mycorrhizal Mutualists.</title>
        <authorList>
            <consortium name="DOE Joint Genome Institute"/>
            <consortium name="Mycorrhizal Genomics Consortium"/>
            <person name="Kohler A."/>
            <person name="Kuo A."/>
            <person name="Nagy L.G."/>
            <person name="Floudas D."/>
            <person name="Copeland A."/>
            <person name="Barry K.W."/>
            <person name="Cichocki N."/>
            <person name="Veneault-Fourrey C."/>
            <person name="LaButti K."/>
            <person name="Lindquist E.A."/>
            <person name="Lipzen A."/>
            <person name="Lundell T."/>
            <person name="Morin E."/>
            <person name="Murat C."/>
            <person name="Riley R."/>
            <person name="Ohm R."/>
            <person name="Sun H."/>
            <person name="Tunlid A."/>
            <person name="Henrissat B."/>
            <person name="Grigoriev I.V."/>
            <person name="Hibbett D.S."/>
            <person name="Martin F."/>
        </authorList>
    </citation>
    <scope>NUCLEOTIDE SEQUENCE [LARGE SCALE GENOMIC DNA]</scope>
    <source>
        <strain evidence="3">Ve08.2h10</strain>
    </source>
</reference>
<name>A0A0D0DE93_9AGAM</name>
<organism evidence="2 3">
    <name type="scientific">Paxillus rubicundulus Ve08.2h10</name>
    <dbReference type="NCBI Taxonomy" id="930991"/>
    <lineage>
        <taxon>Eukaryota</taxon>
        <taxon>Fungi</taxon>
        <taxon>Dikarya</taxon>
        <taxon>Basidiomycota</taxon>
        <taxon>Agaricomycotina</taxon>
        <taxon>Agaricomycetes</taxon>
        <taxon>Agaricomycetidae</taxon>
        <taxon>Boletales</taxon>
        <taxon>Paxilineae</taxon>
        <taxon>Paxillaceae</taxon>
        <taxon>Paxillus</taxon>
    </lineage>
</organism>
<dbReference type="OrthoDB" id="3235325at2759"/>
<protein>
    <submittedName>
        <fullName evidence="2">Uncharacterized protein</fullName>
    </submittedName>
</protein>
<dbReference type="InParanoid" id="A0A0D0DE93"/>
<evidence type="ECO:0000256" key="1">
    <source>
        <dbReference type="SAM" id="MobiDB-lite"/>
    </source>
</evidence>
<accession>A0A0D0DE93</accession>
<dbReference type="Proteomes" id="UP000054538">
    <property type="component" value="Unassembled WGS sequence"/>
</dbReference>
<feature type="compositionally biased region" description="Basic residues" evidence="1">
    <location>
        <begin position="205"/>
        <end position="229"/>
    </location>
</feature>
<dbReference type="EMBL" id="KN827860">
    <property type="protein sequence ID" value="KIK75795.1"/>
    <property type="molecule type" value="Genomic_DNA"/>
</dbReference>
<gene>
    <name evidence="2" type="ORF">PAXRUDRAFT_171701</name>
</gene>
<proteinExistence type="predicted"/>
<reference evidence="2 3" key="1">
    <citation type="submission" date="2014-04" db="EMBL/GenBank/DDBJ databases">
        <authorList>
            <consortium name="DOE Joint Genome Institute"/>
            <person name="Kuo A."/>
            <person name="Kohler A."/>
            <person name="Jargeat P."/>
            <person name="Nagy L.G."/>
            <person name="Floudas D."/>
            <person name="Copeland A."/>
            <person name="Barry K.W."/>
            <person name="Cichocki N."/>
            <person name="Veneault-Fourrey C."/>
            <person name="LaButti K."/>
            <person name="Lindquist E.A."/>
            <person name="Lipzen A."/>
            <person name="Lundell T."/>
            <person name="Morin E."/>
            <person name="Murat C."/>
            <person name="Sun H."/>
            <person name="Tunlid A."/>
            <person name="Henrissat B."/>
            <person name="Grigoriev I.V."/>
            <person name="Hibbett D.S."/>
            <person name="Martin F."/>
            <person name="Nordberg H.P."/>
            <person name="Cantor M.N."/>
            <person name="Hua S.X."/>
        </authorList>
    </citation>
    <scope>NUCLEOTIDE SEQUENCE [LARGE SCALE GENOMIC DNA]</scope>
    <source>
        <strain evidence="2 3">Ve08.2h10</strain>
    </source>
</reference>
<keyword evidence="3" id="KW-1185">Reference proteome</keyword>
<feature type="region of interest" description="Disordered" evidence="1">
    <location>
        <begin position="198"/>
        <end position="229"/>
    </location>
</feature>
<evidence type="ECO:0000313" key="2">
    <source>
        <dbReference type="EMBL" id="KIK75795.1"/>
    </source>
</evidence>